<accession>A0A2T1K6T6</accession>
<evidence type="ECO:0000313" key="3">
    <source>
        <dbReference type="EMBL" id="PSF05866.1"/>
    </source>
</evidence>
<dbReference type="OrthoDB" id="6367398at2"/>
<reference evidence="3 4" key="1">
    <citation type="submission" date="2018-03" db="EMBL/GenBank/DDBJ databases">
        <title>Marinobacter brunus sp. nov., a marine bacterium of Gamma-proteobacteria isolated from the surface seawater of the South China Sea.</title>
        <authorList>
            <person name="Cheng H."/>
            <person name="Wu Y.-H."/>
            <person name="Xamxidin M."/>
            <person name="Xu X.-W."/>
        </authorList>
    </citation>
    <scope>NUCLEOTIDE SEQUENCE [LARGE SCALE GENOMIC DNA]</scope>
    <source>
        <strain evidence="3 4">NH169-3</strain>
    </source>
</reference>
<feature type="domain" description="Type 4 fimbrial biogenesis protein PilX N-terminal" evidence="2">
    <location>
        <begin position="40"/>
        <end position="88"/>
    </location>
</feature>
<dbReference type="AlphaFoldDB" id="A0A2T1K6T6"/>
<protein>
    <recommendedName>
        <fullName evidence="2">Type 4 fimbrial biogenesis protein PilX N-terminal domain-containing protein</fullName>
    </recommendedName>
</protein>
<keyword evidence="4" id="KW-1185">Reference proteome</keyword>
<organism evidence="3 4">
    <name type="scientific">Marinobacter fuscus</name>
    <dbReference type="NCBI Taxonomy" id="2109942"/>
    <lineage>
        <taxon>Bacteria</taxon>
        <taxon>Pseudomonadati</taxon>
        <taxon>Pseudomonadota</taxon>
        <taxon>Gammaproteobacteria</taxon>
        <taxon>Pseudomonadales</taxon>
        <taxon>Marinobacteraceae</taxon>
        <taxon>Marinobacter</taxon>
    </lineage>
</organism>
<dbReference type="Pfam" id="PF14341">
    <property type="entry name" value="PilX_N"/>
    <property type="match status" value="1"/>
</dbReference>
<keyword evidence="1" id="KW-1133">Transmembrane helix</keyword>
<dbReference type="EMBL" id="PXNP01000096">
    <property type="protein sequence ID" value="PSF05866.1"/>
    <property type="molecule type" value="Genomic_DNA"/>
</dbReference>
<comment type="caution">
    <text evidence="3">The sequence shown here is derived from an EMBL/GenBank/DDBJ whole genome shotgun (WGS) entry which is preliminary data.</text>
</comment>
<sequence length="190" mass="20431">MGRCRQQRGGWRPMQLSNGLLFIAEKNGSVSPPQLPASQRGAALIISLVILLVITMIGLASMNSSILQERMSANAQNARQAFFSAESAGQDLFKRLEPMNVNSTEWKRALNALDAGIGVSTTPVNYSGAGTGKKATSEIRYLGEANLIEGHSFGEDIETFRHRFEIIGDAEITGSGATGRVVRGVSVVFF</sequence>
<feature type="transmembrane region" description="Helical" evidence="1">
    <location>
        <begin position="41"/>
        <end position="62"/>
    </location>
</feature>
<name>A0A2T1K6T6_9GAMM</name>
<proteinExistence type="predicted"/>
<keyword evidence="1" id="KW-0472">Membrane</keyword>
<dbReference type="InterPro" id="IPR025746">
    <property type="entry name" value="PilX_N_dom"/>
</dbReference>
<dbReference type="Proteomes" id="UP000239866">
    <property type="component" value="Unassembled WGS sequence"/>
</dbReference>
<evidence type="ECO:0000313" key="4">
    <source>
        <dbReference type="Proteomes" id="UP000239866"/>
    </source>
</evidence>
<evidence type="ECO:0000256" key="1">
    <source>
        <dbReference type="SAM" id="Phobius"/>
    </source>
</evidence>
<gene>
    <name evidence="3" type="ORF">C7H09_12945</name>
</gene>
<evidence type="ECO:0000259" key="2">
    <source>
        <dbReference type="Pfam" id="PF14341"/>
    </source>
</evidence>
<keyword evidence="1" id="KW-0812">Transmembrane</keyword>